<gene>
    <name evidence="2" type="ORF">ADICEAN_02950</name>
</gene>
<keyword evidence="2" id="KW-0378">Hydrolase</keyword>
<dbReference type="GO" id="GO:0016787">
    <property type="term" value="F:hydrolase activity"/>
    <property type="evidence" value="ECO:0007669"/>
    <property type="project" value="UniProtKB-KW"/>
</dbReference>
<feature type="signal peptide" evidence="1">
    <location>
        <begin position="1"/>
        <end position="18"/>
    </location>
</feature>
<dbReference type="RefSeq" id="WP_009196337.1">
    <property type="nucleotide sequence ID" value="NZ_AODQ01000082.1"/>
</dbReference>
<dbReference type="InterPro" id="IPR050114">
    <property type="entry name" value="UPF0173_UPF0282_UlaG_hydrolase"/>
</dbReference>
<dbReference type="EMBL" id="AODQ01000082">
    <property type="protein sequence ID" value="EMR01927.1"/>
    <property type="molecule type" value="Genomic_DNA"/>
</dbReference>
<dbReference type="PANTHER" id="PTHR43546:SF3">
    <property type="entry name" value="UPF0173 METAL-DEPENDENT HYDROLASE MJ1163"/>
    <property type="match status" value="1"/>
</dbReference>
<feature type="chain" id="PRO_5004081837" evidence="1">
    <location>
        <begin position="19"/>
        <end position="258"/>
    </location>
</feature>
<dbReference type="Proteomes" id="UP000011910">
    <property type="component" value="Unassembled WGS sequence"/>
</dbReference>
<accession>M7N3Q8</accession>
<evidence type="ECO:0000313" key="2">
    <source>
        <dbReference type="EMBL" id="EMR01927.1"/>
    </source>
</evidence>
<name>M7N3Q8_9BACT</name>
<dbReference type="SUPFAM" id="SSF56281">
    <property type="entry name" value="Metallo-hydrolase/oxidoreductase"/>
    <property type="match status" value="1"/>
</dbReference>
<organism evidence="2 3">
    <name type="scientific">Cesiribacter andamanensis AMV16</name>
    <dbReference type="NCBI Taxonomy" id="1279009"/>
    <lineage>
        <taxon>Bacteria</taxon>
        <taxon>Pseudomonadati</taxon>
        <taxon>Bacteroidota</taxon>
        <taxon>Cytophagia</taxon>
        <taxon>Cytophagales</taxon>
        <taxon>Cesiribacteraceae</taxon>
        <taxon>Cesiribacter</taxon>
    </lineage>
</organism>
<proteinExistence type="predicted"/>
<comment type="caution">
    <text evidence="2">The sequence shown here is derived from an EMBL/GenBank/DDBJ whole genome shotgun (WGS) entry which is preliminary data.</text>
</comment>
<reference evidence="2 3" key="1">
    <citation type="journal article" date="2013" name="Genome Announc.">
        <title>Draft Genome Sequence of Cesiribacter andamanensis Strain AMV16T, Isolated from a Soil Sample from a Mud Volcano in the Andaman Islands, India.</title>
        <authorList>
            <person name="Shivaji S."/>
            <person name="Ara S."/>
            <person name="Begum Z."/>
            <person name="Srinivas T.N."/>
            <person name="Singh A."/>
            <person name="Kumar Pinnaka A."/>
        </authorList>
    </citation>
    <scope>NUCLEOTIDE SEQUENCE [LARGE SCALE GENOMIC DNA]</scope>
    <source>
        <strain evidence="2 3">AMV16</strain>
    </source>
</reference>
<dbReference type="Gene3D" id="3.60.15.10">
    <property type="entry name" value="Ribonuclease Z/Hydroxyacylglutathione hydrolase-like"/>
    <property type="match status" value="1"/>
</dbReference>
<dbReference type="PANTHER" id="PTHR43546">
    <property type="entry name" value="UPF0173 METAL-DEPENDENT HYDROLASE MJ1163-RELATED"/>
    <property type="match status" value="1"/>
</dbReference>
<dbReference type="STRING" id="1279009.ADICEAN_02950"/>
<keyword evidence="1" id="KW-0732">Signal</keyword>
<protein>
    <submittedName>
        <fullName evidence="2">Metal-dependent hydrolase</fullName>
    </submittedName>
</protein>
<dbReference type="AlphaFoldDB" id="M7N3Q8"/>
<evidence type="ECO:0000256" key="1">
    <source>
        <dbReference type="SAM" id="SignalP"/>
    </source>
</evidence>
<dbReference type="eggNOG" id="COG2220">
    <property type="taxonomic scope" value="Bacteria"/>
</dbReference>
<dbReference type="InterPro" id="IPR036866">
    <property type="entry name" value="RibonucZ/Hydroxyglut_hydro"/>
</dbReference>
<dbReference type="PATRIC" id="fig|1279009.4.peg.2991"/>
<keyword evidence="3" id="KW-1185">Reference proteome</keyword>
<sequence length="258" mass="28460">MNLLSFLFLVLLGVPVWAQSTAGAAVGAQADVLQTEQGAVYIHPVLHGSLVLQWEGKTIFVDPYGGAALYKAFPAPDLVLITDIHGDHLHPETLQGLDLSRADLIAPLAVMEKLGELTFKGKITLANGEEQAWQQLAVRAMPMYNLPETADSRHPKGRGNGYVLTIGKRRLYISGDTEAIPEMRLLTNIDVAFVCMNLPYTMDVEQAAEGVLAFKPRVVYPYHYRGGGGTFSNVENFKQLVAKDPSIEVRLRQWYPQQ</sequence>
<dbReference type="OrthoDB" id="9789133at2"/>
<evidence type="ECO:0000313" key="3">
    <source>
        <dbReference type="Proteomes" id="UP000011910"/>
    </source>
</evidence>
<dbReference type="Pfam" id="PF13483">
    <property type="entry name" value="Lactamase_B_3"/>
    <property type="match status" value="1"/>
</dbReference>